<organism evidence="1 2">
    <name type="scientific">Portunus trituberculatus</name>
    <name type="common">Swimming crab</name>
    <name type="synonym">Neptunus trituberculatus</name>
    <dbReference type="NCBI Taxonomy" id="210409"/>
    <lineage>
        <taxon>Eukaryota</taxon>
        <taxon>Metazoa</taxon>
        <taxon>Ecdysozoa</taxon>
        <taxon>Arthropoda</taxon>
        <taxon>Crustacea</taxon>
        <taxon>Multicrustacea</taxon>
        <taxon>Malacostraca</taxon>
        <taxon>Eumalacostraca</taxon>
        <taxon>Eucarida</taxon>
        <taxon>Decapoda</taxon>
        <taxon>Pleocyemata</taxon>
        <taxon>Brachyura</taxon>
        <taxon>Eubrachyura</taxon>
        <taxon>Portunoidea</taxon>
        <taxon>Portunidae</taxon>
        <taxon>Portuninae</taxon>
        <taxon>Portunus</taxon>
    </lineage>
</organism>
<protein>
    <submittedName>
        <fullName evidence="1">Uncharacterized protein</fullName>
    </submittedName>
</protein>
<reference evidence="1 2" key="1">
    <citation type="submission" date="2019-05" db="EMBL/GenBank/DDBJ databases">
        <title>Another draft genome of Portunus trituberculatus and its Hox gene families provides insights of decapod evolution.</title>
        <authorList>
            <person name="Jeong J.-H."/>
            <person name="Song I."/>
            <person name="Kim S."/>
            <person name="Choi T."/>
            <person name="Kim D."/>
            <person name="Ryu S."/>
            <person name="Kim W."/>
        </authorList>
    </citation>
    <scope>NUCLEOTIDE SEQUENCE [LARGE SCALE GENOMIC DNA]</scope>
    <source>
        <tissue evidence="1">Muscle</tissue>
    </source>
</reference>
<comment type="caution">
    <text evidence="1">The sequence shown here is derived from an EMBL/GenBank/DDBJ whole genome shotgun (WGS) entry which is preliminary data.</text>
</comment>
<dbReference type="EMBL" id="VSRR010142625">
    <property type="protein sequence ID" value="MPD04762.1"/>
    <property type="molecule type" value="Genomic_DNA"/>
</dbReference>
<accession>A0A5B7K336</accession>
<name>A0A5B7K336_PORTR</name>
<gene>
    <name evidence="1" type="ORF">E2C01_100468</name>
</gene>
<evidence type="ECO:0000313" key="2">
    <source>
        <dbReference type="Proteomes" id="UP000324222"/>
    </source>
</evidence>
<keyword evidence="2" id="KW-1185">Reference proteome</keyword>
<proteinExistence type="predicted"/>
<sequence>MPRRHLLSTPFLYL</sequence>
<evidence type="ECO:0000313" key="1">
    <source>
        <dbReference type="EMBL" id="MPD04762.1"/>
    </source>
</evidence>
<dbReference type="Proteomes" id="UP000324222">
    <property type="component" value="Unassembled WGS sequence"/>
</dbReference>